<dbReference type="Proteomes" id="UP000823823">
    <property type="component" value="Unassembled WGS sequence"/>
</dbReference>
<reference evidence="3" key="2">
    <citation type="submission" date="2021-04" db="EMBL/GenBank/DDBJ databases">
        <authorList>
            <person name="Gilroy R."/>
        </authorList>
    </citation>
    <scope>NUCLEOTIDE SEQUENCE</scope>
    <source>
        <strain evidence="3">ChiHjej13B12-24818</strain>
    </source>
</reference>
<dbReference type="InterPro" id="IPR000771">
    <property type="entry name" value="FBA_II"/>
</dbReference>
<reference evidence="3" key="1">
    <citation type="journal article" date="2021" name="PeerJ">
        <title>Extensive microbial diversity within the chicken gut microbiome revealed by metagenomics and culture.</title>
        <authorList>
            <person name="Gilroy R."/>
            <person name="Ravi A."/>
            <person name="Getino M."/>
            <person name="Pursley I."/>
            <person name="Horton D.L."/>
            <person name="Alikhan N.F."/>
            <person name="Baker D."/>
            <person name="Gharbi K."/>
            <person name="Hall N."/>
            <person name="Watson M."/>
            <person name="Adriaenssens E.M."/>
            <person name="Foster-Nyarko E."/>
            <person name="Jarju S."/>
            <person name="Secka A."/>
            <person name="Antonio M."/>
            <person name="Oren A."/>
            <person name="Chaudhuri R.R."/>
            <person name="La Ragione R."/>
            <person name="Hildebrand F."/>
            <person name="Pallen M.J."/>
        </authorList>
    </citation>
    <scope>NUCLEOTIDE SEQUENCE</scope>
    <source>
        <strain evidence="3">ChiHjej13B12-24818</strain>
    </source>
</reference>
<keyword evidence="2" id="KW-0479">Metal-binding</keyword>
<proteinExistence type="predicted"/>
<dbReference type="Gene3D" id="3.20.20.70">
    <property type="entry name" value="Aldolase class I"/>
    <property type="match status" value="1"/>
</dbReference>
<evidence type="ECO:0000256" key="1">
    <source>
        <dbReference type="PIRSR" id="PIRSR001359-1"/>
    </source>
</evidence>
<evidence type="ECO:0000313" key="4">
    <source>
        <dbReference type="Proteomes" id="UP000823823"/>
    </source>
</evidence>
<comment type="cofactor">
    <cofactor evidence="2">
        <name>Zn(2+)</name>
        <dbReference type="ChEBI" id="CHEBI:29105"/>
    </cofactor>
    <text evidence="2">Binds 2 Zn(2+) ions per subunit. One is catalytic and the other provides a structural contribution.</text>
</comment>
<dbReference type="GO" id="GO:0016832">
    <property type="term" value="F:aldehyde-lyase activity"/>
    <property type="evidence" value="ECO:0007669"/>
    <property type="project" value="InterPro"/>
</dbReference>
<feature type="active site" description="Proton donor" evidence="1">
    <location>
        <position position="83"/>
    </location>
</feature>
<feature type="binding site" evidence="2">
    <location>
        <position position="177"/>
    </location>
    <ligand>
        <name>Zn(2+)</name>
        <dbReference type="ChEBI" id="CHEBI:29105"/>
        <label>1</label>
        <note>catalytic</note>
    </ligand>
</feature>
<feature type="binding site" evidence="2">
    <location>
        <position position="84"/>
    </location>
    <ligand>
        <name>Zn(2+)</name>
        <dbReference type="ChEBI" id="CHEBI:29105"/>
        <label>1</label>
        <note>catalytic</note>
    </ligand>
</feature>
<evidence type="ECO:0000256" key="2">
    <source>
        <dbReference type="PIRSR" id="PIRSR001359-3"/>
    </source>
</evidence>
<dbReference type="PIRSF" id="PIRSF001359">
    <property type="entry name" value="F_bP_aldolase_II"/>
    <property type="match status" value="1"/>
</dbReference>
<dbReference type="Pfam" id="PF01116">
    <property type="entry name" value="F_bP_aldolase"/>
    <property type="match status" value="1"/>
</dbReference>
<gene>
    <name evidence="3" type="ORF">H9786_02015</name>
</gene>
<name>A0A9D2LB33_9MICO</name>
<accession>A0A9D2LB33</accession>
<dbReference type="PANTHER" id="PTHR30304">
    <property type="entry name" value="D-TAGATOSE-1,6-BISPHOSPHATE ALDOLASE"/>
    <property type="match status" value="1"/>
</dbReference>
<dbReference type="GO" id="GO:0008270">
    <property type="term" value="F:zinc ion binding"/>
    <property type="evidence" value="ECO:0007669"/>
    <property type="project" value="InterPro"/>
</dbReference>
<dbReference type="CDD" id="cd00947">
    <property type="entry name" value="TBP_aldolase_IIB"/>
    <property type="match status" value="1"/>
</dbReference>
<dbReference type="GO" id="GO:0005975">
    <property type="term" value="P:carbohydrate metabolic process"/>
    <property type="evidence" value="ECO:0007669"/>
    <property type="project" value="InterPro"/>
</dbReference>
<dbReference type="InterPro" id="IPR050246">
    <property type="entry name" value="Class_II_FBP_aldolase"/>
</dbReference>
<feature type="binding site" evidence="2">
    <location>
        <position position="135"/>
    </location>
    <ligand>
        <name>Zn(2+)</name>
        <dbReference type="ChEBI" id="CHEBI:29105"/>
        <label>2</label>
    </ligand>
</feature>
<protein>
    <submittedName>
        <fullName evidence="3">Class II fructose-bisphosphate aldolase</fullName>
    </submittedName>
</protein>
<dbReference type="InterPro" id="IPR013785">
    <property type="entry name" value="Aldolase_TIM"/>
</dbReference>
<dbReference type="AlphaFoldDB" id="A0A9D2LB33"/>
<feature type="binding site" evidence="2">
    <location>
        <position position="105"/>
    </location>
    <ligand>
        <name>Zn(2+)</name>
        <dbReference type="ChEBI" id="CHEBI:29105"/>
        <label>2</label>
    </ligand>
</feature>
<comment type="caution">
    <text evidence="3">The sequence shown here is derived from an EMBL/GenBank/DDBJ whole genome shotgun (WGS) entry which is preliminary data.</text>
</comment>
<keyword evidence="2" id="KW-0862">Zinc</keyword>
<dbReference type="SUPFAM" id="SSF51569">
    <property type="entry name" value="Aldolase"/>
    <property type="match status" value="1"/>
</dbReference>
<sequence length="291" mass="30217">MPLTPLAPLAARARERGEGIAAFNVVHLENAESFAAAAEAAGTPVVMQISQNAAKYHGGLAPVGLATLEIARSSTAEVVVHLDHADDLDLVTEALDLGFSSVMYDGSMLPDAQNRARTAEVVGAAHARDVSVEAELGEVGGKDGVHDPSARTDPDDAARFVADTGVDLLAVAVGSSHAMTERTAALDDDLITRIAATVPVPLVLHGSSGVADADIQSAIRAGMTKINVSTHLNKVFTGAVREFLAADPDVVDTRKWMRAGRDAGAAEAERLMRLFRDAALAAPGDEDVQSS</sequence>
<feature type="binding site" evidence="2">
    <location>
        <position position="205"/>
    </location>
    <ligand>
        <name>Zn(2+)</name>
        <dbReference type="ChEBI" id="CHEBI:29105"/>
        <label>1</label>
        <note>catalytic</note>
    </ligand>
</feature>
<evidence type="ECO:0000313" key="3">
    <source>
        <dbReference type="EMBL" id="HJB09298.1"/>
    </source>
</evidence>
<dbReference type="EMBL" id="DWZH01000015">
    <property type="protein sequence ID" value="HJB09298.1"/>
    <property type="molecule type" value="Genomic_DNA"/>
</dbReference>
<organism evidence="3 4">
    <name type="scientific">Candidatus Brachybacterium merdavium</name>
    <dbReference type="NCBI Taxonomy" id="2838513"/>
    <lineage>
        <taxon>Bacteria</taxon>
        <taxon>Bacillati</taxon>
        <taxon>Actinomycetota</taxon>
        <taxon>Actinomycetes</taxon>
        <taxon>Micrococcales</taxon>
        <taxon>Dermabacteraceae</taxon>
        <taxon>Brachybacterium</taxon>
    </lineage>
</organism>
<dbReference type="PANTHER" id="PTHR30304:SF0">
    <property type="entry name" value="D-TAGATOSE-1,6-BISPHOSPHATE ALDOLASE SUBUNIT GATY-RELATED"/>
    <property type="match status" value="1"/>
</dbReference>